<dbReference type="Proteomes" id="UP000233535">
    <property type="component" value="Unassembled WGS sequence"/>
</dbReference>
<reference evidence="1 2" key="1">
    <citation type="journal article" date="2017" name="Front. Microbiol.">
        <title>Labilibaculum manganireducens gen. nov., sp. nov. and Labilibaculum filiforme sp. nov., Novel Bacteroidetes Isolated from Subsurface Sediments of the Baltic Sea.</title>
        <authorList>
            <person name="Vandieken V."/>
            <person name="Marshall I.P."/>
            <person name="Niemann H."/>
            <person name="Engelen B."/>
            <person name="Cypionka H."/>
        </authorList>
    </citation>
    <scope>NUCLEOTIDE SEQUENCE [LARGE SCALE GENOMIC DNA]</scope>
    <source>
        <strain evidence="1 2">59.16B</strain>
    </source>
</reference>
<dbReference type="InterPro" id="IPR021109">
    <property type="entry name" value="Peptidase_aspartic_dom_sf"/>
</dbReference>
<dbReference type="Gene3D" id="2.40.70.10">
    <property type="entry name" value="Acid Proteases"/>
    <property type="match status" value="2"/>
</dbReference>
<sequence>MKLSKHINLLRMKKWLKYSKLVLIINLLLISRPSYAQSPDEIVGKLMNEQKMFELREQYTQLKEQLSPVVHYFAQAMLSESFNTPKEGIIAIDTLLNNEIYQQQLGLNNITYLIYLKSGFLETLFQYKESSKMLESFLNDTKDFAINNDLKSNLQESLRINKIIGNFPSTSIHRNNNDVEIDYLVNKSGKGLSINIPCVINNNKTTMCFDTGNPKYSLVTEDFATKFAIKTLVDSIPMKGIGSGFAKIGIADSLSVGGISCYHPLFYIVDKITPIDTIAIEAVLGSSITNLFGEVQIFPKKKKMIFPLINTLPELSQKNLIMNNDHLFIKLNQDKKSLLMHFDTGSSFSNMNNLFFSENKDSIEQTATKDTIRLAGYGGVSHQISYKLPKLSFSLNNNNFVMKNIAVYTENVMNRGNESGCFGVDFVQKFNKVLVSYRHMFIELE</sequence>
<evidence type="ECO:0000313" key="1">
    <source>
        <dbReference type="EMBL" id="PKQ62085.1"/>
    </source>
</evidence>
<organism evidence="1 2">
    <name type="scientific">Labilibaculum filiforme</name>
    <dbReference type="NCBI Taxonomy" id="1940526"/>
    <lineage>
        <taxon>Bacteria</taxon>
        <taxon>Pseudomonadati</taxon>
        <taxon>Bacteroidota</taxon>
        <taxon>Bacteroidia</taxon>
        <taxon>Marinilabiliales</taxon>
        <taxon>Marinifilaceae</taxon>
        <taxon>Labilibaculum</taxon>
    </lineage>
</organism>
<accession>A0A2N3HVI2</accession>
<keyword evidence="2" id="KW-1185">Reference proteome</keyword>
<protein>
    <recommendedName>
        <fullName evidence="3">Peptidase A2 domain-containing protein</fullName>
    </recommendedName>
</protein>
<name>A0A2N3HVI2_9BACT</name>
<gene>
    <name evidence="1" type="ORF">BZG02_14235</name>
</gene>
<dbReference type="EMBL" id="MVDD01000010">
    <property type="protein sequence ID" value="PKQ62085.1"/>
    <property type="molecule type" value="Genomic_DNA"/>
</dbReference>
<proteinExistence type="predicted"/>
<evidence type="ECO:0008006" key="3">
    <source>
        <dbReference type="Google" id="ProtNLM"/>
    </source>
</evidence>
<dbReference type="AlphaFoldDB" id="A0A2N3HVI2"/>
<comment type="caution">
    <text evidence="1">The sequence shown here is derived from an EMBL/GenBank/DDBJ whole genome shotgun (WGS) entry which is preliminary data.</text>
</comment>
<evidence type="ECO:0000313" key="2">
    <source>
        <dbReference type="Proteomes" id="UP000233535"/>
    </source>
</evidence>